<proteinExistence type="predicted"/>
<gene>
    <name evidence="1" type="ORF">EDM22_10280</name>
</gene>
<dbReference type="PANTHER" id="PTHR37163">
    <property type="entry name" value="CONSERVED PROTEIN"/>
    <property type="match status" value="1"/>
</dbReference>
<protein>
    <submittedName>
        <fullName evidence="1">DUF501 domain-containing protein</fullName>
    </submittedName>
</protein>
<dbReference type="EMBL" id="RHHB01000017">
    <property type="protein sequence ID" value="RNB49070.1"/>
    <property type="molecule type" value="Genomic_DNA"/>
</dbReference>
<dbReference type="Pfam" id="PF04417">
    <property type="entry name" value="DUF501"/>
    <property type="match status" value="1"/>
</dbReference>
<sequence>MTRPPFDPVSERDIRIVSAQLGRPARDVVGIPARCACGAPTVVATAPRLGDGTPFPTFYYLTHPVATASMSFLEAAQLMVECTELLEGDPQVAAAYARAHRDYLADRESFGVVPEIAGISAGGMPTRVKCLHALAAHALSAGPGANPIGDIALERSSWSPNVCQCPDYGVDDDAGAEASG</sequence>
<dbReference type="InterPro" id="IPR007511">
    <property type="entry name" value="DUF501"/>
</dbReference>
<dbReference type="Proteomes" id="UP000275048">
    <property type="component" value="Unassembled WGS sequence"/>
</dbReference>
<reference evidence="1 2" key="1">
    <citation type="submission" date="2018-10" db="EMBL/GenBank/DDBJ databases">
        <title>Isolation, diversity and antibacterial activity of antinobacteria from the wheat rhizosphere soil.</title>
        <authorList>
            <person name="Sun T."/>
        </authorList>
    </citation>
    <scope>NUCLEOTIDE SEQUENCE [LARGE SCALE GENOMIC DNA]</scope>
    <source>
        <strain evidence="1 2">SJ-23</strain>
    </source>
</reference>
<dbReference type="PANTHER" id="PTHR37163:SF1">
    <property type="entry name" value="DUF501 DOMAIN-CONTAINING PROTEIN"/>
    <property type="match status" value="1"/>
</dbReference>
<keyword evidence="2" id="KW-1185">Reference proteome</keyword>
<accession>A0A3M8AD82</accession>
<evidence type="ECO:0000313" key="1">
    <source>
        <dbReference type="EMBL" id="RNB49070.1"/>
    </source>
</evidence>
<evidence type="ECO:0000313" key="2">
    <source>
        <dbReference type="Proteomes" id="UP000275048"/>
    </source>
</evidence>
<comment type="caution">
    <text evidence="1">The sequence shown here is derived from an EMBL/GenBank/DDBJ whole genome shotgun (WGS) entry which is preliminary data.</text>
</comment>
<name>A0A3M8AD82_9MICO</name>
<dbReference type="OrthoDB" id="13546at2"/>
<organism evidence="1 2">
    <name type="scientific">Agromyces tardus</name>
    <dbReference type="NCBI Taxonomy" id="2583849"/>
    <lineage>
        <taxon>Bacteria</taxon>
        <taxon>Bacillati</taxon>
        <taxon>Actinomycetota</taxon>
        <taxon>Actinomycetes</taxon>
        <taxon>Micrococcales</taxon>
        <taxon>Microbacteriaceae</taxon>
        <taxon>Agromyces</taxon>
    </lineage>
</organism>
<dbReference type="AlphaFoldDB" id="A0A3M8AD82"/>
<dbReference type="RefSeq" id="WP_122936963.1">
    <property type="nucleotide sequence ID" value="NZ_JBHSNT010000055.1"/>
</dbReference>